<evidence type="ECO:0000259" key="13">
    <source>
        <dbReference type="Pfam" id="PF17820"/>
    </source>
</evidence>
<protein>
    <recommendedName>
        <fullName evidence="11">Zinc metalloprotease</fullName>
        <ecNumber evidence="11">3.4.24.-</ecNumber>
    </recommendedName>
</protein>
<dbReference type="GO" id="GO:0006508">
    <property type="term" value="P:proteolysis"/>
    <property type="evidence" value="ECO:0007669"/>
    <property type="project" value="UniProtKB-KW"/>
</dbReference>
<feature type="transmembrane region" description="Helical" evidence="11">
    <location>
        <begin position="397"/>
        <end position="417"/>
    </location>
</feature>
<dbReference type="InterPro" id="IPR008915">
    <property type="entry name" value="Peptidase_M50"/>
</dbReference>
<dbReference type="GO" id="GO:0016020">
    <property type="term" value="C:membrane"/>
    <property type="evidence" value="ECO:0007669"/>
    <property type="project" value="UniProtKB-SubCell"/>
</dbReference>
<dbReference type="GO" id="GO:0004222">
    <property type="term" value="F:metalloendopeptidase activity"/>
    <property type="evidence" value="ECO:0007669"/>
    <property type="project" value="InterPro"/>
</dbReference>
<evidence type="ECO:0000256" key="9">
    <source>
        <dbReference type="ARBA" id="ARBA00023049"/>
    </source>
</evidence>
<evidence type="ECO:0000256" key="7">
    <source>
        <dbReference type="ARBA" id="ARBA00022833"/>
    </source>
</evidence>
<dbReference type="InterPro" id="IPR036034">
    <property type="entry name" value="PDZ_sf"/>
</dbReference>
<keyword evidence="9 11" id="KW-0482">Metalloprotease</keyword>
<dbReference type="PANTHER" id="PTHR42837:SF2">
    <property type="entry name" value="MEMBRANE METALLOPROTEASE ARASP2, CHLOROPLASTIC-RELATED"/>
    <property type="match status" value="1"/>
</dbReference>
<dbReference type="KEGG" id="xak:KIMC2_08730"/>
<comment type="similarity">
    <text evidence="3 11">Belongs to the peptidase M50B family.</text>
</comment>
<dbReference type="PANTHER" id="PTHR42837">
    <property type="entry name" value="REGULATOR OF SIGMA-E PROTEASE RSEP"/>
    <property type="match status" value="1"/>
</dbReference>
<dbReference type="NCBIfam" id="TIGR00054">
    <property type="entry name" value="RIP metalloprotease RseP"/>
    <property type="match status" value="1"/>
</dbReference>
<evidence type="ECO:0000256" key="8">
    <source>
        <dbReference type="ARBA" id="ARBA00022989"/>
    </source>
</evidence>
<organism evidence="14 15">
    <name type="scientific">Xylocopilactobacillus apis</name>
    <dbReference type="NCBI Taxonomy" id="2932183"/>
    <lineage>
        <taxon>Bacteria</taxon>
        <taxon>Bacillati</taxon>
        <taxon>Bacillota</taxon>
        <taxon>Bacilli</taxon>
        <taxon>Lactobacillales</taxon>
        <taxon>Lactobacillaceae</taxon>
        <taxon>Xylocopilactobacillus</taxon>
    </lineage>
</organism>
<dbReference type="Gene3D" id="2.30.42.10">
    <property type="match status" value="1"/>
</dbReference>
<dbReference type="AlphaFoldDB" id="A0AAU9DDS6"/>
<keyword evidence="15" id="KW-1185">Reference proteome</keyword>
<feature type="transmembrane region" description="Helical" evidence="11">
    <location>
        <begin position="180"/>
        <end position="200"/>
    </location>
</feature>
<keyword evidence="8 11" id="KW-1133">Transmembrane helix</keyword>
<proteinExistence type="inferred from homology"/>
<dbReference type="InterPro" id="IPR041489">
    <property type="entry name" value="PDZ_6"/>
</dbReference>
<name>A0AAU9DDS6_9LACO</name>
<keyword evidence="6 11" id="KW-0378">Hydrolase</keyword>
<dbReference type="Pfam" id="PF17820">
    <property type="entry name" value="PDZ_6"/>
    <property type="match status" value="1"/>
</dbReference>
<evidence type="ECO:0000256" key="2">
    <source>
        <dbReference type="ARBA" id="ARBA00004141"/>
    </source>
</evidence>
<keyword evidence="4" id="KW-0645">Protease</keyword>
<keyword evidence="11" id="KW-0479">Metal-binding</keyword>
<dbReference type="GO" id="GO:0046872">
    <property type="term" value="F:metal ion binding"/>
    <property type="evidence" value="ECO:0007669"/>
    <property type="project" value="UniProtKB-KW"/>
</dbReference>
<feature type="transmembrane region" description="Helical" evidence="11">
    <location>
        <begin position="348"/>
        <end position="368"/>
    </location>
</feature>
<evidence type="ECO:0000256" key="5">
    <source>
        <dbReference type="ARBA" id="ARBA00022692"/>
    </source>
</evidence>
<dbReference type="EMBL" id="AP026801">
    <property type="protein sequence ID" value="BDR56311.1"/>
    <property type="molecule type" value="Genomic_DNA"/>
</dbReference>
<reference evidence="14 15" key="1">
    <citation type="journal article" date="2023" name="Microbiol. Spectr.">
        <title>Symbiosis of Carpenter Bees with Uncharacterized Lactic Acid Bacteria Showing NAD Auxotrophy.</title>
        <authorList>
            <person name="Kawasaki S."/>
            <person name="Ozawa K."/>
            <person name="Mori T."/>
            <person name="Yamamoto A."/>
            <person name="Ito M."/>
            <person name="Ohkuma M."/>
            <person name="Sakamoto M."/>
            <person name="Matsutani M."/>
        </authorList>
    </citation>
    <scope>NUCLEOTIDE SEQUENCE [LARGE SCALE GENOMIC DNA]</scope>
    <source>
        <strain evidence="14 15">KimC2</strain>
    </source>
</reference>
<evidence type="ECO:0000256" key="4">
    <source>
        <dbReference type="ARBA" id="ARBA00022670"/>
    </source>
</evidence>
<evidence type="ECO:0000256" key="1">
    <source>
        <dbReference type="ARBA" id="ARBA00001947"/>
    </source>
</evidence>
<feature type="domain" description="PDZ" evidence="13">
    <location>
        <begin position="213"/>
        <end position="261"/>
    </location>
</feature>
<evidence type="ECO:0000256" key="6">
    <source>
        <dbReference type="ARBA" id="ARBA00022801"/>
    </source>
</evidence>
<dbReference type="EC" id="3.4.24.-" evidence="11"/>
<dbReference type="CDD" id="cd23081">
    <property type="entry name" value="cpPDZ_EcRseP-like"/>
    <property type="match status" value="1"/>
</dbReference>
<dbReference type="RefSeq" id="WP_317698220.1">
    <property type="nucleotide sequence ID" value="NZ_AP026801.1"/>
</dbReference>
<evidence type="ECO:0000256" key="11">
    <source>
        <dbReference type="RuleBase" id="RU362031"/>
    </source>
</evidence>
<keyword evidence="7 11" id="KW-0862">Zinc</keyword>
<gene>
    <name evidence="14" type="primary">rseP</name>
    <name evidence="14" type="ORF">KIMC2_08730</name>
</gene>
<evidence type="ECO:0000256" key="3">
    <source>
        <dbReference type="ARBA" id="ARBA00007931"/>
    </source>
</evidence>
<comment type="cofactor">
    <cofactor evidence="1 11">
        <name>Zn(2+)</name>
        <dbReference type="ChEBI" id="CHEBI:29105"/>
    </cofactor>
</comment>
<evidence type="ECO:0000259" key="12">
    <source>
        <dbReference type="Pfam" id="PF02163"/>
    </source>
</evidence>
<evidence type="ECO:0000313" key="15">
    <source>
        <dbReference type="Proteomes" id="UP001321804"/>
    </source>
</evidence>
<dbReference type="Pfam" id="PF02163">
    <property type="entry name" value="Peptidase_M50"/>
    <property type="match status" value="1"/>
</dbReference>
<evidence type="ECO:0000256" key="10">
    <source>
        <dbReference type="ARBA" id="ARBA00023136"/>
    </source>
</evidence>
<dbReference type="InterPro" id="IPR004387">
    <property type="entry name" value="Pept_M50_Zn"/>
</dbReference>
<dbReference type="Proteomes" id="UP001321804">
    <property type="component" value="Chromosome"/>
</dbReference>
<accession>A0AAU9DDS6</accession>
<dbReference type="SUPFAM" id="SSF50156">
    <property type="entry name" value="PDZ domain-like"/>
    <property type="match status" value="1"/>
</dbReference>
<feature type="transmembrane region" description="Helical" evidence="11">
    <location>
        <begin position="6"/>
        <end position="25"/>
    </location>
</feature>
<dbReference type="CDD" id="cd06163">
    <property type="entry name" value="S2P-M50_PDZ_RseP-like"/>
    <property type="match status" value="1"/>
</dbReference>
<evidence type="ECO:0000313" key="14">
    <source>
        <dbReference type="EMBL" id="BDR56311.1"/>
    </source>
</evidence>
<comment type="subcellular location">
    <subcellularLocation>
        <location evidence="2">Membrane</location>
        <topology evidence="2">Multi-pass membrane protein</topology>
    </subcellularLocation>
</comment>
<keyword evidence="5 11" id="KW-0812">Transmembrane</keyword>
<sequence length="423" mass="46717">MKGIIVFLILFTILVVFHEFGHYFFAKKMGILVREFAIGMGPKIFQHHAQNGTTFTIRILPLGGYVRLAGVEESELEAGQTVYVTLNDQGSIIQIDTRSDQNIDGLPLTVRKSDLSSDLFIEGDVFDNEADDLVTKTFNVDHDAYIVENDGTEVRIAPKDVQYNSAVWWKKLITNFAGPFNNIILAIVAFSISAFMMGGVQDLNTNKITIYDRNMPAAKAGIKSGDSIVSVDDVQTHDYKEIKKELDKDQKGRPVKVKVKRSSHYKTFIIKPKYSKTDGTGRYYIGISVWYRKSFQSQILYGFTETYANSVAILQTLGSFFTGGFSLDKIAGPVGIYSISSQAANSGVGVLVALCASLSISLAIANLLPIPGLDGGKILLNLIEAIRRKPIKQEHEVVVTLIGAAFLLMLIIVVTVHDIMKLF</sequence>
<feature type="domain" description="Peptidase M50" evidence="12">
    <location>
        <begin position="7"/>
        <end position="410"/>
    </location>
</feature>
<keyword evidence="10 11" id="KW-0472">Membrane</keyword>